<evidence type="ECO:0008006" key="9">
    <source>
        <dbReference type="Google" id="ProtNLM"/>
    </source>
</evidence>
<dbReference type="InterPro" id="IPR002129">
    <property type="entry name" value="PyrdxlP-dep_de-COase"/>
</dbReference>
<keyword evidence="3" id="KW-0210">Decarboxylase</keyword>
<evidence type="ECO:0000313" key="8">
    <source>
        <dbReference type="Proteomes" id="UP001500840"/>
    </source>
</evidence>
<gene>
    <name evidence="7" type="ORF">GCM10023156_09930</name>
</gene>
<dbReference type="InterPro" id="IPR015422">
    <property type="entry name" value="PyrdxlP-dep_Trfase_small"/>
</dbReference>
<dbReference type="InterPro" id="IPR015421">
    <property type="entry name" value="PyrdxlP-dep_Trfase_major"/>
</dbReference>
<evidence type="ECO:0000256" key="5">
    <source>
        <dbReference type="ARBA" id="ARBA00023239"/>
    </source>
</evidence>
<dbReference type="PANTHER" id="PTHR45677">
    <property type="entry name" value="GLUTAMATE DECARBOXYLASE-RELATED"/>
    <property type="match status" value="1"/>
</dbReference>
<sequence>MNDGEQNYHAKQSVWIALYGSSRTISDGFSRSGSRQGFRAFRTENESLDDFRYTALDALGEVSVEGNMMDAKKLQDLVDMFFTCRRDDLMQIFGEMLSALEAEQSMPPGRLMSRNYETAQANPEIHTLPGNLKDARDAIFPFYWGTDSWQSKLHLENVKGPPNFASLIGSIAALLKNPNLCVDTYCLRSNELEVKSITALANLIFYHTESPWGVFTIGGTISNLYGGKIGIEKVAPGTMQNGLGDKKLAGLVSEAGHYSNATLAGWLGIGVKNLHSIPTDENMSMRLDRLEQKLDEMYSDGVKVAFVIATFGTTDAFGIDDIQSIKEIIDRKSQQYGVTPAHLHVDAAVGWISCFLTEYNIQTNPLGANAETLELIQRTQQATVGFRYADSVTLDFHKMGWGHYPSSAFIVRHRDDLLHLTRTLEEIPYFSEADFRHDPALFTLECSRPGIGPYAVMASLNGIGLNGYRCLVANAIEKANQLKKRIEELDFCKVLNLNTPGPSVCWWVLPRGRNAKELFKQLEEGTMSVEEQTQYFGEIKRLYNKRAATLDPAVDARLSFTTSIGYCPHGIQLPAWKAVIFNPKTDDEVIDRLVASIKDLV</sequence>
<evidence type="ECO:0000313" key="7">
    <source>
        <dbReference type="EMBL" id="GAA4447656.1"/>
    </source>
</evidence>
<dbReference type="Gene3D" id="3.90.1150.10">
    <property type="entry name" value="Aspartate Aminotransferase, domain 1"/>
    <property type="match status" value="1"/>
</dbReference>
<dbReference type="Gene3D" id="3.40.640.10">
    <property type="entry name" value="Type I PLP-dependent aspartate aminotransferase-like (Major domain)"/>
    <property type="match status" value="1"/>
</dbReference>
<evidence type="ECO:0000256" key="2">
    <source>
        <dbReference type="ARBA" id="ARBA00009533"/>
    </source>
</evidence>
<dbReference type="InterPro" id="IPR015424">
    <property type="entry name" value="PyrdxlP-dep_Trfase"/>
</dbReference>
<dbReference type="PANTHER" id="PTHR45677:SF8">
    <property type="entry name" value="CYSTEINE SULFINIC ACID DECARBOXYLASE"/>
    <property type="match status" value="1"/>
</dbReference>
<dbReference type="SUPFAM" id="SSF53383">
    <property type="entry name" value="PLP-dependent transferases"/>
    <property type="match status" value="1"/>
</dbReference>
<comment type="caution">
    <text evidence="7">The sequence shown here is derived from an EMBL/GenBank/DDBJ whole genome shotgun (WGS) entry which is preliminary data.</text>
</comment>
<organism evidence="7 8">
    <name type="scientific">Novipirellula rosea</name>
    <dbReference type="NCBI Taxonomy" id="1031540"/>
    <lineage>
        <taxon>Bacteria</taxon>
        <taxon>Pseudomonadati</taxon>
        <taxon>Planctomycetota</taxon>
        <taxon>Planctomycetia</taxon>
        <taxon>Pirellulales</taxon>
        <taxon>Pirellulaceae</taxon>
        <taxon>Novipirellula</taxon>
    </lineage>
</organism>
<proteinExistence type="inferred from homology"/>
<accession>A0ABP8MB30</accession>
<dbReference type="Pfam" id="PF00282">
    <property type="entry name" value="Pyridoxal_deC"/>
    <property type="match status" value="1"/>
</dbReference>
<protein>
    <recommendedName>
        <fullName evidence="9">L-2,4-diaminobutyrate decarboxylase</fullName>
    </recommendedName>
</protein>
<keyword evidence="4 6" id="KW-0663">Pyridoxal phosphate</keyword>
<evidence type="ECO:0000256" key="1">
    <source>
        <dbReference type="ARBA" id="ARBA00001933"/>
    </source>
</evidence>
<keyword evidence="8" id="KW-1185">Reference proteome</keyword>
<comment type="similarity">
    <text evidence="2 6">Belongs to the group II decarboxylase family.</text>
</comment>
<evidence type="ECO:0000256" key="3">
    <source>
        <dbReference type="ARBA" id="ARBA00022793"/>
    </source>
</evidence>
<evidence type="ECO:0000256" key="4">
    <source>
        <dbReference type="ARBA" id="ARBA00022898"/>
    </source>
</evidence>
<keyword evidence="5 6" id="KW-0456">Lyase</keyword>
<name>A0ABP8MB30_9BACT</name>
<evidence type="ECO:0000256" key="6">
    <source>
        <dbReference type="RuleBase" id="RU000382"/>
    </source>
</evidence>
<reference evidence="8" key="1">
    <citation type="journal article" date="2019" name="Int. J. Syst. Evol. Microbiol.">
        <title>The Global Catalogue of Microorganisms (GCM) 10K type strain sequencing project: providing services to taxonomists for standard genome sequencing and annotation.</title>
        <authorList>
            <consortium name="The Broad Institute Genomics Platform"/>
            <consortium name="The Broad Institute Genome Sequencing Center for Infectious Disease"/>
            <person name="Wu L."/>
            <person name="Ma J."/>
        </authorList>
    </citation>
    <scope>NUCLEOTIDE SEQUENCE [LARGE SCALE GENOMIC DNA]</scope>
    <source>
        <strain evidence="8">JCM 17759</strain>
    </source>
</reference>
<dbReference type="Proteomes" id="UP001500840">
    <property type="component" value="Unassembled WGS sequence"/>
</dbReference>
<comment type="cofactor">
    <cofactor evidence="1 6">
        <name>pyridoxal 5'-phosphate</name>
        <dbReference type="ChEBI" id="CHEBI:597326"/>
    </cofactor>
</comment>
<dbReference type="EMBL" id="BAABGA010000012">
    <property type="protein sequence ID" value="GAA4447656.1"/>
    <property type="molecule type" value="Genomic_DNA"/>
</dbReference>